<gene>
    <name evidence="3" type="primary">ybgC</name>
    <name evidence="3" type="ORF">JAZ04_03610</name>
</gene>
<organism evidence="3 4">
    <name type="scientific">Candidatus Thiodiazotropha lotti</name>
    <dbReference type="NCBI Taxonomy" id="2792787"/>
    <lineage>
        <taxon>Bacteria</taxon>
        <taxon>Pseudomonadati</taxon>
        <taxon>Pseudomonadota</taxon>
        <taxon>Gammaproteobacteria</taxon>
        <taxon>Chromatiales</taxon>
        <taxon>Sedimenticolaceae</taxon>
        <taxon>Candidatus Thiodiazotropha</taxon>
    </lineage>
</organism>
<evidence type="ECO:0000256" key="1">
    <source>
        <dbReference type="ARBA" id="ARBA00005953"/>
    </source>
</evidence>
<reference evidence="3" key="1">
    <citation type="journal article" date="2021" name="Proc. Natl. Acad. Sci. U.S.A.">
        <title>Global biogeography of chemosynthetic symbionts reveals both localized and globally distributed symbiont groups. .</title>
        <authorList>
            <person name="Osvatic J.T."/>
            <person name="Wilkins L.G.E."/>
            <person name="Leibrecht L."/>
            <person name="Leray M."/>
            <person name="Zauner S."/>
            <person name="Polzin J."/>
            <person name="Camacho Y."/>
            <person name="Gros O."/>
            <person name="van Gils J.A."/>
            <person name="Eisen J.A."/>
            <person name="Petersen J.M."/>
            <person name="Yuen B."/>
        </authorList>
    </citation>
    <scope>NUCLEOTIDE SEQUENCE</scope>
    <source>
        <strain evidence="3">MAGL173</strain>
    </source>
</reference>
<dbReference type="InterPro" id="IPR006684">
    <property type="entry name" value="YbgC/YbaW"/>
</dbReference>
<dbReference type="Proteomes" id="UP000886687">
    <property type="component" value="Unassembled WGS sequence"/>
</dbReference>
<dbReference type="PANTHER" id="PTHR31793">
    <property type="entry name" value="4-HYDROXYBENZOYL-COA THIOESTERASE FAMILY MEMBER"/>
    <property type="match status" value="1"/>
</dbReference>
<dbReference type="AlphaFoldDB" id="A0A9E4K3C6"/>
<dbReference type="InterPro" id="IPR014166">
    <property type="entry name" value="Tol-Pal_acyl-CoA_thioesterase"/>
</dbReference>
<dbReference type="InterPro" id="IPR029069">
    <property type="entry name" value="HotDog_dom_sf"/>
</dbReference>
<dbReference type="SUPFAM" id="SSF54637">
    <property type="entry name" value="Thioesterase/thiol ester dehydrase-isomerase"/>
    <property type="match status" value="1"/>
</dbReference>
<dbReference type="PIRSF" id="PIRSF003230">
    <property type="entry name" value="YbgC"/>
    <property type="match status" value="1"/>
</dbReference>
<dbReference type="CDD" id="cd00586">
    <property type="entry name" value="4HBT"/>
    <property type="match status" value="1"/>
</dbReference>
<evidence type="ECO:0000256" key="2">
    <source>
        <dbReference type="ARBA" id="ARBA00022801"/>
    </source>
</evidence>
<evidence type="ECO:0000313" key="3">
    <source>
        <dbReference type="EMBL" id="MCG7937931.1"/>
    </source>
</evidence>
<dbReference type="EMBL" id="JAEPDI010000001">
    <property type="protein sequence ID" value="MCG7937931.1"/>
    <property type="molecule type" value="Genomic_DNA"/>
</dbReference>
<evidence type="ECO:0000313" key="4">
    <source>
        <dbReference type="Proteomes" id="UP000886687"/>
    </source>
</evidence>
<dbReference type="InterPro" id="IPR050563">
    <property type="entry name" value="4-hydroxybenzoyl-CoA_TE"/>
</dbReference>
<comment type="caution">
    <text evidence="3">The sequence shown here is derived from an EMBL/GenBank/DDBJ whole genome shotgun (WGS) entry which is preliminary data.</text>
</comment>
<dbReference type="GO" id="GO:0047617">
    <property type="term" value="F:fatty acyl-CoA hydrolase activity"/>
    <property type="evidence" value="ECO:0007669"/>
    <property type="project" value="TreeGrafter"/>
</dbReference>
<dbReference type="NCBIfam" id="TIGR02799">
    <property type="entry name" value="thio_ybgC"/>
    <property type="match status" value="1"/>
</dbReference>
<sequence>MKSSHNRFIWPVRVYYEDTDAGGVVYYANYLKFMERARTEWLRSKGFEQDELLRKDGIIFAVRHVDVGYHHPARFNDALEVSAAVSRKGRASLSFYQEVVRAEDTRILCQGEIKIACVNMKTMRPTPIPKHILLEIADVD</sequence>
<dbReference type="Pfam" id="PF13279">
    <property type="entry name" value="4HBT_2"/>
    <property type="match status" value="1"/>
</dbReference>
<accession>A0A9E4K3C6</accession>
<keyword evidence="2" id="KW-0378">Hydrolase</keyword>
<proteinExistence type="inferred from homology"/>
<dbReference type="Gene3D" id="3.10.129.10">
    <property type="entry name" value="Hotdog Thioesterase"/>
    <property type="match status" value="1"/>
</dbReference>
<dbReference type="FunFam" id="3.10.129.10:FF:000004">
    <property type="entry name" value="Tol-pal system-associated acyl-CoA thioesterase"/>
    <property type="match status" value="1"/>
</dbReference>
<comment type="similarity">
    <text evidence="1">Belongs to the 4-hydroxybenzoyl-CoA thioesterase family.</text>
</comment>
<dbReference type="NCBIfam" id="TIGR00051">
    <property type="entry name" value="YbgC/FadM family acyl-CoA thioesterase"/>
    <property type="match status" value="1"/>
</dbReference>
<protein>
    <submittedName>
        <fullName evidence="3">Tol-pal system-associated acyl-CoA thioesterase</fullName>
    </submittedName>
</protein>
<dbReference type="PANTHER" id="PTHR31793:SF37">
    <property type="entry name" value="ACYL-COA THIOESTER HYDROLASE YBGC"/>
    <property type="match status" value="1"/>
</dbReference>
<name>A0A9E4K3C6_9GAMM</name>